<proteinExistence type="predicted"/>
<dbReference type="AlphaFoldDB" id="A0A2G5D0T2"/>
<sequence length="130" mass="14650">MKCPACPNDISEFLQNPQVNRDWMGVIESLKRKSEEESVDVSSEEESACTDEQSETVSEDSAKNGKQDCIKVLKDSPEQKPMRVYKRRNVKGATILSKPDVIVNTKNYAKEKKVVPAVTRGTQDERMEAD</sequence>
<feature type="compositionally biased region" description="Acidic residues" evidence="1">
    <location>
        <begin position="37"/>
        <end position="58"/>
    </location>
</feature>
<gene>
    <name evidence="2" type="ORF">AQUCO_03100099v1</name>
</gene>
<feature type="region of interest" description="Disordered" evidence="1">
    <location>
        <begin position="33"/>
        <end position="68"/>
    </location>
</feature>
<evidence type="ECO:0000313" key="3">
    <source>
        <dbReference type="Proteomes" id="UP000230069"/>
    </source>
</evidence>
<evidence type="ECO:0000313" key="2">
    <source>
        <dbReference type="EMBL" id="PIA37118.1"/>
    </source>
</evidence>
<reference evidence="2 3" key="1">
    <citation type="submission" date="2017-09" db="EMBL/GenBank/DDBJ databases">
        <title>WGS assembly of Aquilegia coerulea Goldsmith.</title>
        <authorList>
            <person name="Hodges S."/>
            <person name="Kramer E."/>
            <person name="Nordborg M."/>
            <person name="Tomkins J."/>
            <person name="Borevitz J."/>
            <person name="Derieg N."/>
            <person name="Yan J."/>
            <person name="Mihaltcheva S."/>
            <person name="Hayes R.D."/>
            <person name="Rokhsar D."/>
        </authorList>
    </citation>
    <scope>NUCLEOTIDE SEQUENCE [LARGE SCALE GENOMIC DNA]</scope>
    <source>
        <strain evidence="3">cv. Goldsmith</strain>
    </source>
</reference>
<keyword evidence="3" id="KW-1185">Reference proteome</keyword>
<evidence type="ECO:0000256" key="1">
    <source>
        <dbReference type="SAM" id="MobiDB-lite"/>
    </source>
</evidence>
<organism evidence="2 3">
    <name type="scientific">Aquilegia coerulea</name>
    <name type="common">Rocky mountain columbine</name>
    <dbReference type="NCBI Taxonomy" id="218851"/>
    <lineage>
        <taxon>Eukaryota</taxon>
        <taxon>Viridiplantae</taxon>
        <taxon>Streptophyta</taxon>
        <taxon>Embryophyta</taxon>
        <taxon>Tracheophyta</taxon>
        <taxon>Spermatophyta</taxon>
        <taxon>Magnoliopsida</taxon>
        <taxon>Ranunculales</taxon>
        <taxon>Ranunculaceae</taxon>
        <taxon>Thalictroideae</taxon>
        <taxon>Aquilegia</taxon>
    </lineage>
</organism>
<dbReference type="Proteomes" id="UP000230069">
    <property type="component" value="Unassembled WGS sequence"/>
</dbReference>
<name>A0A2G5D0T2_AQUCA</name>
<dbReference type="OrthoDB" id="1738677at2759"/>
<dbReference type="STRING" id="218851.A0A2G5D0T2"/>
<protein>
    <submittedName>
        <fullName evidence="2">Uncharacterized protein</fullName>
    </submittedName>
</protein>
<accession>A0A2G5D0T2</accession>
<dbReference type="InParanoid" id="A0A2G5D0T2"/>
<dbReference type="EMBL" id="KZ305048">
    <property type="protein sequence ID" value="PIA37118.1"/>
    <property type="molecule type" value="Genomic_DNA"/>
</dbReference>